<protein>
    <recommendedName>
        <fullName evidence="1">Contractile injection system tube protein N-terminal domain-containing protein</fullName>
    </recommendedName>
</protein>
<dbReference type="OrthoDB" id="9815939at2"/>
<evidence type="ECO:0000259" key="1">
    <source>
        <dbReference type="Pfam" id="PF19266"/>
    </source>
</evidence>
<evidence type="ECO:0000313" key="2">
    <source>
        <dbReference type="EMBL" id="SIN82923.1"/>
    </source>
</evidence>
<organism evidence="2 3">
    <name type="scientific">Chryseobacterium scophthalmum</name>
    <dbReference type="NCBI Taxonomy" id="59733"/>
    <lineage>
        <taxon>Bacteria</taxon>
        <taxon>Pseudomonadati</taxon>
        <taxon>Bacteroidota</taxon>
        <taxon>Flavobacteriia</taxon>
        <taxon>Flavobacteriales</taxon>
        <taxon>Weeksellaceae</taxon>
        <taxon>Chryseobacterium group</taxon>
        <taxon>Chryseobacterium</taxon>
    </lineage>
</organism>
<dbReference type="Proteomes" id="UP000184782">
    <property type="component" value="Unassembled WGS sequence"/>
</dbReference>
<accession>A0A1N6EIV1</accession>
<proteinExistence type="predicted"/>
<gene>
    <name evidence="2" type="ORF">SAMN05421769_0416</name>
</gene>
<sequence length="256" mass="29060">MIQAALGIIDKMRIEVYESNDYKKTPKKTIFVQLNPEKYSLKHNVMFCEGQPMGASSNNLSFNRIEGEEVTFDFIFDSSGVVPPGKIKDGKGEMSLLDKAGDVLDALSPAIVNPFAEIKTVEKDVEEFKDLVMGYNGKTHQTSYLQILWGGYKLQCRLKSMDIEYTLFRKDGRPIRAKVKCIFKGTAAYEVMVAKQNKMSPDLTHLRTVNMNDKLVLMAENIYEKPSYYIDVAQTNQLLSFRKIETGQNISFPPIK</sequence>
<dbReference type="AlphaFoldDB" id="A0A1N6EIV1"/>
<dbReference type="RefSeq" id="WP_074228323.1">
    <property type="nucleotide sequence ID" value="NZ_FSRQ01000001.1"/>
</dbReference>
<dbReference type="EMBL" id="FSRQ01000001">
    <property type="protein sequence ID" value="SIN82923.1"/>
    <property type="molecule type" value="Genomic_DNA"/>
</dbReference>
<keyword evidence="3" id="KW-1185">Reference proteome</keyword>
<dbReference type="InterPro" id="IPR045361">
    <property type="entry name" value="CIS_tube_prot_N"/>
</dbReference>
<feature type="domain" description="Contractile injection system tube protein N-terminal" evidence="1">
    <location>
        <begin position="10"/>
        <end position="189"/>
    </location>
</feature>
<evidence type="ECO:0000313" key="3">
    <source>
        <dbReference type="Proteomes" id="UP000184782"/>
    </source>
</evidence>
<dbReference type="Pfam" id="PF19266">
    <property type="entry name" value="CIS_tube"/>
    <property type="match status" value="1"/>
</dbReference>
<reference evidence="3" key="1">
    <citation type="submission" date="2016-12" db="EMBL/GenBank/DDBJ databases">
        <authorList>
            <person name="Varghese N."/>
            <person name="Submissions S."/>
        </authorList>
    </citation>
    <scope>NUCLEOTIDE SEQUENCE [LARGE SCALE GENOMIC DNA]</scope>
    <source>
        <strain evidence="3">DSM 16779</strain>
    </source>
</reference>
<dbReference type="STRING" id="59733.SAMN05421769_0416"/>
<name>A0A1N6EIV1_9FLAO</name>